<dbReference type="InterPro" id="IPR036864">
    <property type="entry name" value="Zn2-C6_fun-type_DNA-bd_sf"/>
</dbReference>
<dbReference type="Pfam" id="PF04082">
    <property type="entry name" value="Fungal_trans"/>
    <property type="match status" value="1"/>
</dbReference>
<organism evidence="9 10">
    <name type="scientific">Plectosphaerella plurivora</name>
    <dbReference type="NCBI Taxonomy" id="936078"/>
    <lineage>
        <taxon>Eukaryota</taxon>
        <taxon>Fungi</taxon>
        <taxon>Dikarya</taxon>
        <taxon>Ascomycota</taxon>
        <taxon>Pezizomycotina</taxon>
        <taxon>Sordariomycetes</taxon>
        <taxon>Hypocreomycetidae</taxon>
        <taxon>Glomerellales</taxon>
        <taxon>Plectosphaerellaceae</taxon>
        <taxon>Plectosphaerella</taxon>
    </lineage>
</organism>
<evidence type="ECO:0000313" key="10">
    <source>
        <dbReference type="Proteomes" id="UP000770015"/>
    </source>
</evidence>
<protein>
    <recommendedName>
        <fullName evidence="8">Zn(2)-C6 fungal-type domain-containing protein</fullName>
    </recommendedName>
</protein>
<dbReference type="PANTHER" id="PTHR31944:SF131">
    <property type="entry name" value="HEME-RESPONSIVE ZINC FINGER TRANSCRIPTION FACTOR HAP1"/>
    <property type="match status" value="1"/>
</dbReference>
<feature type="region of interest" description="Disordered" evidence="7">
    <location>
        <begin position="357"/>
        <end position="377"/>
    </location>
</feature>
<dbReference type="GO" id="GO:0005634">
    <property type="term" value="C:nucleus"/>
    <property type="evidence" value="ECO:0007669"/>
    <property type="project" value="TreeGrafter"/>
</dbReference>
<proteinExistence type="predicted"/>
<keyword evidence="5" id="KW-0804">Transcription</keyword>
<keyword evidence="3" id="KW-0805">Transcription regulation</keyword>
<feature type="domain" description="Zn(2)-C6 fungal-type" evidence="8">
    <location>
        <begin position="15"/>
        <end position="44"/>
    </location>
</feature>
<dbReference type="CDD" id="cd00067">
    <property type="entry name" value="GAL4"/>
    <property type="match status" value="1"/>
</dbReference>
<dbReference type="SMART" id="SM00906">
    <property type="entry name" value="Fungal_trans"/>
    <property type="match status" value="1"/>
</dbReference>
<evidence type="ECO:0000256" key="3">
    <source>
        <dbReference type="ARBA" id="ARBA00023015"/>
    </source>
</evidence>
<dbReference type="GO" id="GO:0006351">
    <property type="term" value="P:DNA-templated transcription"/>
    <property type="evidence" value="ECO:0007669"/>
    <property type="project" value="InterPro"/>
</dbReference>
<comment type="caution">
    <text evidence="9">The sequence shown here is derived from an EMBL/GenBank/DDBJ whole genome shotgun (WGS) entry which is preliminary data.</text>
</comment>
<evidence type="ECO:0000256" key="2">
    <source>
        <dbReference type="ARBA" id="ARBA00022833"/>
    </source>
</evidence>
<dbReference type="InterPro" id="IPR051430">
    <property type="entry name" value="Fungal_TF_Env_Response"/>
</dbReference>
<dbReference type="Gene3D" id="4.10.240.10">
    <property type="entry name" value="Zn(2)-C6 fungal-type DNA-binding domain"/>
    <property type="match status" value="1"/>
</dbReference>
<evidence type="ECO:0000256" key="5">
    <source>
        <dbReference type="ARBA" id="ARBA00023163"/>
    </source>
</evidence>
<name>A0A9P8V1J8_9PEZI</name>
<dbReference type="GO" id="GO:0001228">
    <property type="term" value="F:DNA-binding transcription activator activity, RNA polymerase II-specific"/>
    <property type="evidence" value="ECO:0007669"/>
    <property type="project" value="TreeGrafter"/>
</dbReference>
<dbReference type="PANTHER" id="PTHR31944">
    <property type="entry name" value="HEME-RESPONSIVE ZINC FINGER TRANSCRIPTION FACTOR HAP1"/>
    <property type="match status" value="1"/>
</dbReference>
<gene>
    <name evidence="9" type="ORF">F5X68DRAFT_251178</name>
</gene>
<dbReference type="AlphaFoldDB" id="A0A9P8V1J8"/>
<dbReference type="PROSITE" id="PS50048">
    <property type="entry name" value="ZN2_CY6_FUNGAL_2"/>
    <property type="match status" value="1"/>
</dbReference>
<reference evidence="9" key="1">
    <citation type="journal article" date="2021" name="Nat. Commun.">
        <title>Genetic determinants of endophytism in the Arabidopsis root mycobiome.</title>
        <authorList>
            <person name="Mesny F."/>
            <person name="Miyauchi S."/>
            <person name="Thiergart T."/>
            <person name="Pickel B."/>
            <person name="Atanasova L."/>
            <person name="Karlsson M."/>
            <person name="Huettel B."/>
            <person name="Barry K.W."/>
            <person name="Haridas S."/>
            <person name="Chen C."/>
            <person name="Bauer D."/>
            <person name="Andreopoulos W."/>
            <person name="Pangilinan J."/>
            <person name="LaButti K."/>
            <person name="Riley R."/>
            <person name="Lipzen A."/>
            <person name="Clum A."/>
            <person name="Drula E."/>
            <person name="Henrissat B."/>
            <person name="Kohler A."/>
            <person name="Grigoriev I.V."/>
            <person name="Martin F.M."/>
            <person name="Hacquard S."/>
        </authorList>
    </citation>
    <scope>NUCLEOTIDE SEQUENCE</scope>
    <source>
        <strain evidence="9">MPI-SDFR-AT-0117</strain>
    </source>
</reference>
<sequence>MDQIPPRRRRRPALSCFECRRRKIRCDRANPCGHCTLVKLKCEFPEYHGPPRPDRSDTSTSENAVPSVTEIPEDASATSAPPQKDVTAAPVQQSLRHAPPVQPPGHPPLVDRGVMKVVMDKGRVSSYRLGIASAGAETFNDISRLSELLQQSKMLSREIKAGLAIGYEEDELLLQPRDTCNTMVRLYFDAFESTHRVLHAGTFWSEYERFWTPGESVSPDQRLRVLLVVALGSSIFAHPDGPTRVRWYRLANHWLRSAESWLAGPLKGARRSLGGIQIHCLVFLARGVFSSHDGDSWVASGSFVHEAMRAGLHRDPKHLPNLSYLETEVRRRLWATILELVAQASLDTAMPPRISVDEYDTEPPSNINDSDLDRSTTHVEPQPLETTYTDTSLQIVLLESLPTRLTILQKVFGLKADPPYDEVLSLSSEMISACRHGSTYLVRHESPSNAGMMAFRRNLLDFLVRRFLLALHCPYATMAPENPVYEGSVKISLDAAMSILSPEPDGTFDRLLVVAGGLFKTTLRSAMMTVALELLVQVDRQRLDGTLHRSQQYRMFLAQKLEEMVELSFRRISHGETNIKGPMFLKMILALAEAGVAASYSSASCEVPVAQAATAGVPTSPSVDYGTLPSLSCSEDWEDAMGGMSWDLDVFNIFPPGGAM</sequence>
<evidence type="ECO:0000256" key="7">
    <source>
        <dbReference type="SAM" id="MobiDB-lite"/>
    </source>
</evidence>
<keyword evidence="4" id="KW-0238">DNA-binding</keyword>
<dbReference type="Pfam" id="PF00172">
    <property type="entry name" value="Zn_clus"/>
    <property type="match status" value="1"/>
</dbReference>
<feature type="region of interest" description="Disordered" evidence="7">
    <location>
        <begin position="72"/>
        <end position="91"/>
    </location>
</feature>
<dbReference type="SUPFAM" id="SSF57701">
    <property type="entry name" value="Zn2/Cys6 DNA-binding domain"/>
    <property type="match status" value="1"/>
</dbReference>
<keyword evidence="6" id="KW-0539">Nucleus</keyword>
<evidence type="ECO:0000256" key="6">
    <source>
        <dbReference type="ARBA" id="ARBA00023242"/>
    </source>
</evidence>
<evidence type="ECO:0000313" key="9">
    <source>
        <dbReference type="EMBL" id="KAH6663971.1"/>
    </source>
</evidence>
<evidence type="ECO:0000256" key="1">
    <source>
        <dbReference type="ARBA" id="ARBA00022723"/>
    </source>
</evidence>
<keyword evidence="1" id="KW-0479">Metal-binding</keyword>
<keyword evidence="10" id="KW-1185">Reference proteome</keyword>
<dbReference type="Proteomes" id="UP000770015">
    <property type="component" value="Unassembled WGS sequence"/>
</dbReference>
<dbReference type="InterPro" id="IPR001138">
    <property type="entry name" value="Zn2Cys6_DnaBD"/>
</dbReference>
<dbReference type="GO" id="GO:0000978">
    <property type="term" value="F:RNA polymerase II cis-regulatory region sequence-specific DNA binding"/>
    <property type="evidence" value="ECO:0007669"/>
    <property type="project" value="TreeGrafter"/>
</dbReference>
<dbReference type="EMBL" id="JAGSXJ010000041">
    <property type="protein sequence ID" value="KAH6663971.1"/>
    <property type="molecule type" value="Genomic_DNA"/>
</dbReference>
<keyword evidence="2" id="KW-0862">Zinc</keyword>
<evidence type="ECO:0000259" key="8">
    <source>
        <dbReference type="PROSITE" id="PS50048"/>
    </source>
</evidence>
<dbReference type="CDD" id="cd12148">
    <property type="entry name" value="fungal_TF_MHR"/>
    <property type="match status" value="1"/>
</dbReference>
<dbReference type="PROSITE" id="PS00463">
    <property type="entry name" value="ZN2_CY6_FUNGAL_1"/>
    <property type="match status" value="1"/>
</dbReference>
<accession>A0A9P8V1J8</accession>
<dbReference type="InterPro" id="IPR007219">
    <property type="entry name" value="XnlR_reg_dom"/>
</dbReference>
<dbReference type="SMART" id="SM00066">
    <property type="entry name" value="GAL4"/>
    <property type="match status" value="1"/>
</dbReference>
<dbReference type="GO" id="GO:0008270">
    <property type="term" value="F:zinc ion binding"/>
    <property type="evidence" value="ECO:0007669"/>
    <property type="project" value="InterPro"/>
</dbReference>
<evidence type="ECO:0000256" key="4">
    <source>
        <dbReference type="ARBA" id="ARBA00023125"/>
    </source>
</evidence>
<dbReference type="OrthoDB" id="4337792at2759"/>